<name>A0ABR8SDE3_9BURK</name>
<protein>
    <submittedName>
        <fullName evidence="1">Uncharacterized protein</fullName>
    </submittedName>
</protein>
<reference evidence="1 2" key="1">
    <citation type="submission" date="2020-08" db="EMBL/GenBank/DDBJ databases">
        <title>A Genomic Blueprint of the Chicken Gut Microbiome.</title>
        <authorList>
            <person name="Gilroy R."/>
            <person name="Ravi A."/>
            <person name="Getino M."/>
            <person name="Pursley I."/>
            <person name="Horton D.L."/>
            <person name="Alikhan N.-F."/>
            <person name="Baker D."/>
            <person name="Gharbi K."/>
            <person name="Hall N."/>
            <person name="Watson M."/>
            <person name="Adriaenssens E.M."/>
            <person name="Foster-Nyarko E."/>
            <person name="Jarju S."/>
            <person name="Secka A."/>
            <person name="Antonio M."/>
            <person name="Oren A."/>
            <person name="Chaudhuri R."/>
            <person name="La Ragione R.M."/>
            <person name="Hildebrand F."/>
            <person name="Pallen M.J."/>
        </authorList>
    </citation>
    <scope>NUCLEOTIDE SEQUENCE [LARGE SCALE GENOMIC DNA]</scope>
    <source>
        <strain evidence="1 2">Sa2CVA6</strain>
    </source>
</reference>
<evidence type="ECO:0000313" key="1">
    <source>
        <dbReference type="EMBL" id="MBD7961512.1"/>
    </source>
</evidence>
<dbReference type="EMBL" id="JACSQK010000006">
    <property type="protein sequence ID" value="MBD7961512.1"/>
    <property type="molecule type" value="Genomic_DNA"/>
</dbReference>
<organism evidence="1 2">
    <name type="scientific">Comamonas avium</name>
    <dbReference type="NCBI Taxonomy" id="2762231"/>
    <lineage>
        <taxon>Bacteria</taxon>
        <taxon>Pseudomonadati</taxon>
        <taxon>Pseudomonadota</taxon>
        <taxon>Betaproteobacteria</taxon>
        <taxon>Burkholderiales</taxon>
        <taxon>Comamonadaceae</taxon>
        <taxon>Comamonas</taxon>
    </lineage>
</organism>
<evidence type="ECO:0000313" key="2">
    <source>
        <dbReference type="Proteomes" id="UP000634919"/>
    </source>
</evidence>
<keyword evidence="2" id="KW-1185">Reference proteome</keyword>
<comment type="caution">
    <text evidence="1">The sequence shown here is derived from an EMBL/GenBank/DDBJ whole genome shotgun (WGS) entry which is preliminary data.</text>
</comment>
<accession>A0ABR8SDE3</accession>
<dbReference type="Proteomes" id="UP000634919">
    <property type="component" value="Unassembled WGS sequence"/>
</dbReference>
<sequence length="54" mass="6015">MPKLRSYHVAVYTPRGRTSYITPARTGGHAFDIAFGMFPDAKAIKVKPVTQHRA</sequence>
<gene>
    <name evidence="1" type="ORF">H9646_13615</name>
</gene>
<dbReference type="RefSeq" id="WP_191723906.1">
    <property type="nucleotide sequence ID" value="NZ_JACSQK010000006.1"/>
</dbReference>
<proteinExistence type="predicted"/>